<dbReference type="PANTHER" id="PTHR15710:SF229">
    <property type="entry name" value="E3 UBIQUITIN-PROTEIN LIGASE RNF181-LIKE"/>
    <property type="match status" value="1"/>
</dbReference>
<dbReference type="InterPro" id="IPR013083">
    <property type="entry name" value="Znf_RING/FYVE/PHD"/>
</dbReference>
<dbReference type="Pfam" id="PF13639">
    <property type="entry name" value="zf-RING_2"/>
    <property type="match status" value="1"/>
</dbReference>
<dbReference type="PROSITE" id="PS50089">
    <property type="entry name" value="ZF_RING_2"/>
    <property type="match status" value="1"/>
</dbReference>
<evidence type="ECO:0000256" key="3">
    <source>
        <dbReference type="ARBA" id="ARBA00022723"/>
    </source>
</evidence>
<gene>
    <name evidence="8" type="ORF">M0R45_026204</name>
</gene>
<evidence type="ECO:0000313" key="8">
    <source>
        <dbReference type="EMBL" id="KAK9929095.1"/>
    </source>
</evidence>
<evidence type="ECO:0000259" key="7">
    <source>
        <dbReference type="PROSITE" id="PS50089"/>
    </source>
</evidence>
<dbReference type="EC" id="2.3.2.27" evidence="2"/>
<dbReference type="GO" id="GO:0008270">
    <property type="term" value="F:zinc ion binding"/>
    <property type="evidence" value="ECO:0007669"/>
    <property type="project" value="UniProtKB-KW"/>
</dbReference>
<comment type="caution">
    <text evidence="8">The sequence shown here is derived from an EMBL/GenBank/DDBJ whole genome shotgun (WGS) entry which is preliminary data.</text>
</comment>
<keyword evidence="3" id="KW-0479">Metal-binding</keyword>
<reference evidence="8 9" key="1">
    <citation type="journal article" date="2023" name="G3 (Bethesda)">
        <title>A chromosome-length genome assembly and annotation of blackberry (Rubus argutus, cv. 'Hillquist').</title>
        <authorList>
            <person name="Bruna T."/>
            <person name="Aryal R."/>
            <person name="Dudchenko O."/>
            <person name="Sargent D.J."/>
            <person name="Mead D."/>
            <person name="Buti M."/>
            <person name="Cavallini A."/>
            <person name="Hytonen T."/>
            <person name="Andres J."/>
            <person name="Pham M."/>
            <person name="Weisz D."/>
            <person name="Mascagni F."/>
            <person name="Usai G."/>
            <person name="Natali L."/>
            <person name="Bassil N."/>
            <person name="Fernandez G.E."/>
            <person name="Lomsadze A."/>
            <person name="Armour M."/>
            <person name="Olukolu B."/>
            <person name="Poorten T."/>
            <person name="Britton C."/>
            <person name="Davik J."/>
            <person name="Ashrafi H."/>
            <person name="Aiden E.L."/>
            <person name="Borodovsky M."/>
            <person name="Worthington M."/>
        </authorList>
    </citation>
    <scope>NUCLEOTIDE SEQUENCE [LARGE SCALE GENOMIC DNA]</scope>
    <source>
        <strain evidence="8">PI 553951</strain>
    </source>
</reference>
<name>A0AAW1WYH0_RUBAR</name>
<keyword evidence="9" id="KW-1185">Reference proteome</keyword>
<evidence type="ECO:0000256" key="6">
    <source>
        <dbReference type="PROSITE-ProRule" id="PRU00175"/>
    </source>
</evidence>
<dbReference type="SUPFAM" id="SSF57850">
    <property type="entry name" value="RING/U-box"/>
    <property type="match status" value="1"/>
</dbReference>
<dbReference type="GO" id="GO:0061630">
    <property type="term" value="F:ubiquitin protein ligase activity"/>
    <property type="evidence" value="ECO:0007669"/>
    <property type="project" value="UniProtKB-EC"/>
</dbReference>
<dbReference type="Proteomes" id="UP001457282">
    <property type="component" value="Unassembled WGS sequence"/>
</dbReference>
<dbReference type="AlphaFoldDB" id="A0AAW1WYH0"/>
<dbReference type="InterPro" id="IPR001841">
    <property type="entry name" value="Znf_RING"/>
</dbReference>
<organism evidence="8 9">
    <name type="scientific">Rubus argutus</name>
    <name type="common">Southern blackberry</name>
    <dbReference type="NCBI Taxonomy" id="59490"/>
    <lineage>
        <taxon>Eukaryota</taxon>
        <taxon>Viridiplantae</taxon>
        <taxon>Streptophyta</taxon>
        <taxon>Embryophyta</taxon>
        <taxon>Tracheophyta</taxon>
        <taxon>Spermatophyta</taxon>
        <taxon>Magnoliopsida</taxon>
        <taxon>eudicotyledons</taxon>
        <taxon>Gunneridae</taxon>
        <taxon>Pentapetalae</taxon>
        <taxon>rosids</taxon>
        <taxon>fabids</taxon>
        <taxon>Rosales</taxon>
        <taxon>Rosaceae</taxon>
        <taxon>Rosoideae</taxon>
        <taxon>Rosoideae incertae sedis</taxon>
        <taxon>Rubus</taxon>
    </lineage>
</organism>
<dbReference type="SMART" id="SM00184">
    <property type="entry name" value="RING"/>
    <property type="match status" value="1"/>
</dbReference>
<evidence type="ECO:0000256" key="4">
    <source>
        <dbReference type="ARBA" id="ARBA00022771"/>
    </source>
</evidence>
<dbReference type="Gene3D" id="3.30.40.10">
    <property type="entry name" value="Zinc/RING finger domain, C3HC4 (zinc finger)"/>
    <property type="match status" value="1"/>
</dbReference>
<evidence type="ECO:0000313" key="9">
    <source>
        <dbReference type="Proteomes" id="UP001457282"/>
    </source>
</evidence>
<dbReference type="PANTHER" id="PTHR15710">
    <property type="entry name" value="E3 UBIQUITIN-PROTEIN LIGASE PRAJA"/>
    <property type="match status" value="1"/>
</dbReference>
<dbReference type="GO" id="GO:0005737">
    <property type="term" value="C:cytoplasm"/>
    <property type="evidence" value="ECO:0007669"/>
    <property type="project" value="TreeGrafter"/>
</dbReference>
<keyword evidence="5" id="KW-0862">Zinc</keyword>
<evidence type="ECO:0000256" key="1">
    <source>
        <dbReference type="ARBA" id="ARBA00000900"/>
    </source>
</evidence>
<dbReference type="EMBL" id="JBEDUW010000005">
    <property type="protein sequence ID" value="KAK9929095.1"/>
    <property type="molecule type" value="Genomic_DNA"/>
</dbReference>
<dbReference type="GO" id="GO:0016567">
    <property type="term" value="P:protein ubiquitination"/>
    <property type="evidence" value="ECO:0007669"/>
    <property type="project" value="TreeGrafter"/>
</dbReference>
<accession>A0AAW1WYH0</accession>
<proteinExistence type="predicted"/>
<evidence type="ECO:0000256" key="5">
    <source>
        <dbReference type="ARBA" id="ARBA00022833"/>
    </source>
</evidence>
<comment type="catalytic activity">
    <reaction evidence="1">
        <text>S-ubiquitinyl-[E2 ubiquitin-conjugating enzyme]-L-cysteine + [acceptor protein]-L-lysine = [E2 ubiquitin-conjugating enzyme]-L-cysteine + N(6)-ubiquitinyl-[acceptor protein]-L-lysine.</text>
        <dbReference type="EC" id="2.3.2.27"/>
    </reaction>
</comment>
<evidence type="ECO:0000256" key="2">
    <source>
        <dbReference type="ARBA" id="ARBA00012483"/>
    </source>
</evidence>
<feature type="domain" description="RING-type" evidence="7">
    <location>
        <begin position="83"/>
        <end position="125"/>
    </location>
</feature>
<sequence length="137" mass="15361">MRVPEDEHPNTIDKLFEALDAAISPELPINVSIWDMTVRFGGSDDDRAATESIEMYKPNLVPATRSSIEGLERVRLDGCEGKCVICLEDFAAVNQLVTRLPCSHYYHGDCIVQSLEITHLCPLCRYPMPTLEEPQPT</sequence>
<protein>
    <recommendedName>
        <fullName evidence="2">RING-type E3 ubiquitin transferase</fullName>
        <ecNumber evidence="2">2.3.2.27</ecNumber>
    </recommendedName>
</protein>
<keyword evidence="4 6" id="KW-0863">Zinc-finger</keyword>